<dbReference type="GeneID" id="54988945"/>
<proteinExistence type="predicted"/>
<dbReference type="EMBL" id="MG765279">
    <property type="protein sequence ID" value="AUV60164.1"/>
    <property type="molecule type" value="Genomic_DNA"/>
</dbReference>
<protein>
    <submittedName>
        <fullName evidence="1">Uncharacterized protein</fullName>
    </submittedName>
</protein>
<keyword evidence="2" id="KW-1185">Reference proteome</keyword>
<name>A0A2K9VDC9_9CAUD</name>
<dbReference type="KEGG" id="vg:54988945"/>
<reference evidence="1" key="1">
    <citation type="submission" date="2018-01" db="EMBL/GenBank/DDBJ databases">
        <title>Lactobacillus phages that infect wine-derived L. plantarum strains.</title>
        <authorList>
            <person name="Kyrkou I."/>
            <person name="Hestbjerg Hansen L."/>
        </authorList>
    </citation>
    <scope>NUCLEOTIDE SEQUENCE [LARGE SCALE GENOMIC DNA]</scope>
</reference>
<dbReference type="Proteomes" id="UP000240377">
    <property type="component" value="Segment"/>
</dbReference>
<sequence length="94" mass="10544">MTSSITDLKAKIEATNDDNPYKSLLIKQLNVLEQETCEYCHMPYKNMVDEAGWDLGIDSDTSCGIKYFDLVMSTSKGFASTPANYCPKCGRKLF</sequence>
<dbReference type="RefSeq" id="YP_009798483.1">
    <property type="nucleotide sequence ID" value="NC_047926.1"/>
</dbReference>
<accession>A0A2K9VDC9</accession>
<evidence type="ECO:0000313" key="1">
    <source>
        <dbReference type="EMBL" id="AUV60164.1"/>
    </source>
</evidence>
<evidence type="ECO:0000313" key="2">
    <source>
        <dbReference type="Proteomes" id="UP000240377"/>
    </source>
</evidence>
<organism evidence="1 2">
    <name type="scientific">Lactobacillus phage Semele</name>
    <dbReference type="NCBI Taxonomy" id="2079433"/>
    <lineage>
        <taxon>Viruses</taxon>
        <taxon>Duplodnaviria</taxon>
        <taxon>Heunggongvirae</taxon>
        <taxon>Uroviricota</taxon>
        <taxon>Caudoviricetes</taxon>
        <taxon>Herelleviridae</taxon>
        <taxon>Harbinvirus</taxon>
        <taxon>Harbinvirus semele</taxon>
    </lineage>
</organism>